<evidence type="ECO:0000256" key="3">
    <source>
        <dbReference type="ARBA" id="ARBA00022525"/>
    </source>
</evidence>
<dbReference type="SUPFAM" id="SSF53474">
    <property type="entry name" value="alpha/beta-Hydrolases"/>
    <property type="match status" value="1"/>
</dbReference>
<dbReference type="STRING" id="3659.A0A0A0LTW8"/>
<dbReference type="Gene3D" id="3.40.50.1820">
    <property type="entry name" value="alpha/beta hydrolase"/>
    <property type="match status" value="1"/>
</dbReference>
<dbReference type="GO" id="GO:0006508">
    <property type="term" value="P:proteolysis"/>
    <property type="evidence" value="ECO:0007669"/>
    <property type="project" value="UniProtKB-KW"/>
</dbReference>
<organism evidence="5 6">
    <name type="scientific">Cucumis sativus</name>
    <name type="common">Cucumber</name>
    <dbReference type="NCBI Taxonomy" id="3659"/>
    <lineage>
        <taxon>Eukaryota</taxon>
        <taxon>Viridiplantae</taxon>
        <taxon>Streptophyta</taxon>
        <taxon>Embryophyta</taxon>
        <taxon>Tracheophyta</taxon>
        <taxon>Spermatophyta</taxon>
        <taxon>Magnoliopsida</taxon>
        <taxon>eudicotyledons</taxon>
        <taxon>Gunneridae</taxon>
        <taxon>Pentapetalae</taxon>
        <taxon>rosids</taxon>
        <taxon>fabids</taxon>
        <taxon>Cucurbitales</taxon>
        <taxon>Cucurbitaceae</taxon>
        <taxon>Benincaseae</taxon>
        <taxon>Cucumis</taxon>
    </lineage>
</organism>
<dbReference type="Pfam" id="PF00450">
    <property type="entry name" value="Peptidase_S10"/>
    <property type="match status" value="1"/>
</dbReference>
<dbReference type="PROSITE" id="PS00131">
    <property type="entry name" value="CARBOXYPEPT_SER_SER"/>
    <property type="match status" value="1"/>
</dbReference>
<comment type="subcellular location">
    <subcellularLocation>
        <location evidence="1">Secreted</location>
    </subcellularLocation>
</comment>
<reference evidence="5 6" key="3">
    <citation type="journal article" date="2010" name="BMC Genomics">
        <title>Transcriptome sequencing and comparative analysis of cucumber flowers with different sex types.</title>
        <authorList>
            <person name="Guo S."/>
            <person name="Zheng Y."/>
            <person name="Joung J.G."/>
            <person name="Liu S."/>
            <person name="Zhang Z."/>
            <person name="Crasta O.R."/>
            <person name="Sobral B.W."/>
            <person name="Xu Y."/>
            <person name="Huang S."/>
            <person name="Fei Z."/>
        </authorList>
    </citation>
    <scope>NUCLEOTIDE SEQUENCE [LARGE SCALE GENOMIC DNA]</scope>
    <source>
        <strain evidence="6">cv. 9930</strain>
    </source>
</reference>
<dbReference type="AlphaFoldDB" id="A0A0A0LTW8"/>
<evidence type="ECO:0000256" key="4">
    <source>
        <dbReference type="RuleBase" id="RU361156"/>
    </source>
</evidence>
<keyword evidence="4" id="KW-0378">Hydrolase</keyword>
<dbReference type="GO" id="GO:0005576">
    <property type="term" value="C:extracellular region"/>
    <property type="evidence" value="ECO:0007669"/>
    <property type="project" value="UniProtKB-SubCell"/>
</dbReference>
<dbReference type="OMA" id="ASHEAPW"/>
<dbReference type="InterPro" id="IPR018202">
    <property type="entry name" value="Ser_caboxypep_ser_AS"/>
</dbReference>
<gene>
    <name evidence="5" type="ORF">Csa_1G000650</name>
</gene>
<reference evidence="5 6" key="4">
    <citation type="journal article" date="2011" name="BMC Genomics">
        <title>RNA-Seq improves annotation of protein-coding genes in the cucumber genome.</title>
        <authorList>
            <person name="Li Z."/>
            <person name="Zhang Z."/>
            <person name="Yan P."/>
            <person name="Huang S."/>
            <person name="Fei Z."/>
            <person name="Lin K."/>
        </authorList>
    </citation>
    <scope>NUCLEOTIDE SEQUENCE [LARGE SCALE GENOMIC DNA]</scope>
    <source>
        <strain evidence="6">cv. 9930</strain>
    </source>
</reference>
<keyword evidence="6" id="KW-1185">Reference proteome</keyword>
<sequence length="344" mass="39115">MLYLETPAGAGFSYANNSASHGTMDDEATANDNLIFLRRWFDQFPHYKHRDLFLTGESYAGHYIPQLARLMTELDKKKKLLNLKGIALGNPVLEYATDLNSRAEFFWSHGLISDSTYTFFTATCNYSRYVSEYYRDSVSEVCLRVMTQVNKETSNFVDKYDVTLDVCISSVLWQSKYLRPRPQHEGERTDVCIEDETVKYINREDVRKALHARLVGVHKLTVCSEVLDYELLNLEIPTISIVGSLVEADIRILIYSGDQDSVIPLMGSRLLVHRLATKLGLNTSVPYGAWFQGKQVAGWSQVYGNVLSFATIRGDSHEAPFSQPQRSLVLFKSFLDNRPPPQVL</sequence>
<dbReference type="Proteomes" id="UP000029981">
    <property type="component" value="Chromosome 1"/>
</dbReference>
<accession>A0A0A0LTW8</accession>
<dbReference type="GO" id="GO:0004185">
    <property type="term" value="F:serine-type carboxypeptidase activity"/>
    <property type="evidence" value="ECO:0000318"/>
    <property type="project" value="GO_Central"/>
</dbReference>
<reference evidence="5 6" key="1">
    <citation type="journal article" date="2009" name="Nat. Genet.">
        <title>The genome of the cucumber, Cucumis sativus L.</title>
        <authorList>
            <person name="Huang S."/>
            <person name="Li R."/>
            <person name="Zhang Z."/>
            <person name="Li L."/>
            <person name="Gu X."/>
            <person name="Fan W."/>
            <person name="Lucas W.J."/>
            <person name="Wang X."/>
            <person name="Xie B."/>
            <person name="Ni P."/>
            <person name="Ren Y."/>
            <person name="Zhu H."/>
            <person name="Li J."/>
            <person name="Lin K."/>
            <person name="Jin W."/>
            <person name="Fei Z."/>
            <person name="Li G."/>
            <person name="Staub J."/>
            <person name="Kilian A."/>
            <person name="van der Vossen E.A."/>
            <person name="Wu Y."/>
            <person name="Guo J."/>
            <person name="He J."/>
            <person name="Jia Z."/>
            <person name="Ren Y."/>
            <person name="Tian G."/>
            <person name="Lu Y."/>
            <person name="Ruan J."/>
            <person name="Qian W."/>
            <person name="Wang M."/>
            <person name="Huang Q."/>
            <person name="Li B."/>
            <person name="Xuan Z."/>
            <person name="Cao J."/>
            <person name="Asan"/>
            <person name="Wu Z."/>
            <person name="Zhang J."/>
            <person name="Cai Q."/>
            <person name="Bai Y."/>
            <person name="Zhao B."/>
            <person name="Han Y."/>
            <person name="Li Y."/>
            <person name="Li X."/>
            <person name="Wang S."/>
            <person name="Shi Q."/>
            <person name="Liu S."/>
            <person name="Cho W.K."/>
            <person name="Kim J.Y."/>
            <person name="Xu Y."/>
            <person name="Heller-Uszynska K."/>
            <person name="Miao H."/>
            <person name="Cheng Z."/>
            <person name="Zhang S."/>
            <person name="Wu J."/>
            <person name="Yang Y."/>
            <person name="Kang H."/>
            <person name="Li M."/>
            <person name="Liang H."/>
            <person name="Ren X."/>
            <person name="Shi Z."/>
            <person name="Wen M."/>
            <person name="Jian M."/>
            <person name="Yang H."/>
            <person name="Zhang G."/>
            <person name="Yang Z."/>
            <person name="Chen R."/>
            <person name="Liu S."/>
            <person name="Li J."/>
            <person name="Ma L."/>
            <person name="Liu H."/>
            <person name="Zhou Y."/>
            <person name="Zhao J."/>
            <person name="Fang X."/>
            <person name="Li G."/>
            <person name="Fang L."/>
            <person name="Li Y."/>
            <person name="Liu D."/>
            <person name="Zheng H."/>
            <person name="Zhang Y."/>
            <person name="Qin N."/>
            <person name="Li Z."/>
            <person name="Yang G."/>
            <person name="Yang S."/>
            <person name="Bolund L."/>
            <person name="Kristiansen K."/>
            <person name="Zheng H."/>
            <person name="Li S."/>
            <person name="Zhang X."/>
            <person name="Yang H."/>
            <person name="Wang J."/>
            <person name="Sun R."/>
            <person name="Zhang B."/>
            <person name="Jiang S."/>
            <person name="Wang J."/>
            <person name="Du Y."/>
            <person name="Li S."/>
        </authorList>
    </citation>
    <scope>NUCLEOTIDE SEQUENCE [LARGE SCALE GENOMIC DNA]</scope>
    <source>
        <strain evidence="6">cv. 9930</strain>
    </source>
</reference>
<dbReference type="Gramene" id="KGN63441">
    <property type="protein sequence ID" value="KGN63441"/>
    <property type="gene ID" value="Csa_1G000650"/>
</dbReference>
<dbReference type="InterPro" id="IPR029058">
    <property type="entry name" value="AB_hydrolase_fold"/>
</dbReference>
<reference evidence="5 6" key="2">
    <citation type="journal article" date="2009" name="PLoS ONE">
        <title>An integrated genetic and cytogenetic map of the cucumber genome.</title>
        <authorList>
            <person name="Ren Y."/>
            <person name="Zhang Z."/>
            <person name="Liu J."/>
            <person name="Staub J.E."/>
            <person name="Han Y."/>
            <person name="Cheng Z."/>
            <person name="Li X."/>
            <person name="Lu J."/>
            <person name="Miao H."/>
            <person name="Kang H."/>
            <person name="Xie B."/>
            <person name="Gu X."/>
            <person name="Wang X."/>
            <person name="Du Y."/>
            <person name="Jin W."/>
            <person name="Huang S."/>
        </authorList>
    </citation>
    <scope>NUCLEOTIDE SEQUENCE [LARGE SCALE GENOMIC DNA]</scope>
    <source>
        <strain evidence="6">cv. 9930</strain>
    </source>
</reference>
<evidence type="ECO:0000256" key="2">
    <source>
        <dbReference type="ARBA" id="ARBA00009431"/>
    </source>
</evidence>
<name>A0A0A0LTW8_CUCSA</name>
<dbReference type="PRINTS" id="PR00724">
    <property type="entry name" value="CRBOXYPTASEC"/>
</dbReference>
<dbReference type="FunFam" id="3.40.50.11320:FF:000004">
    <property type="entry name" value="Carboxypeptidase"/>
    <property type="match status" value="1"/>
</dbReference>
<dbReference type="PANTHER" id="PTHR11802:SF123">
    <property type="entry name" value="CARBOXYPEPTIDASE"/>
    <property type="match status" value="1"/>
</dbReference>
<evidence type="ECO:0000313" key="6">
    <source>
        <dbReference type="Proteomes" id="UP000029981"/>
    </source>
</evidence>
<dbReference type="InterPro" id="IPR001563">
    <property type="entry name" value="Peptidase_S10"/>
</dbReference>
<dbReference type="PANTHER" id="PTHR11802">
    <property type="entry name" value="SERINE PROTEASE FAMILY S10 SERINE CARBOXYPEPTIDASE"/>
    <property type="match status" value="1"/>
</dbReference>
<proteinExistence type="inferred from homology"/>
<dbReference type="EC" id="3.4.16.-" evidence="4"/>
<dbReference type="EMBL" id="CM002922">
    <property type="protein sequence ID" value="KGN63441.1"/>
    <property type="molecule type" value="Genomic_DNA"/>
</dbReference>
<comment type="similarity">
    <text evidence="2 4">Belongs to the peptidase S10 family.</text>
</comment>
<keyword evidence="4" id="KW-0645">Protease</keyword>
<keyword evidence="4" id="KW-0121">Carboxypeptidase</keyword>
<evidence type="ECO:0000256" key="1">
    <source>
        <dbReference type="ARBA" id="ARBA00004613"/>
    </source>
</evidence>
<protein>
    <recommendedName>
        <fullName evidence="4">Carboxypeptidase</fullName>
        <ecNumber evidence="4">3.4.16.-</ecNumber>
    </recommendedName>
</protein>
<evidence type="ECO:0000313" key="5">
    <source>
        <dbReference type="EMBL" id="KGN63441.1"/>
    </source>
</evidence>
<keyword evidence="3" id="KW-0964">Secreted</keyword>